<keyword evidence="2" id="KW-0175">Coiled coil</keyword>
<evidence type="ECO:0000313" key="4">
    <source>
        <dbReference type="EMBL" id="MBC8361515.1"/>
    </source>
</evidence>
<dbReference type="PANTHER" id="PTHR42850">
    <property type="entry name" value="METALLOPHOSPHOESTERASE"/>
    <property type="match status" value="1"/>
</dbReference>
<dbReference type="InterPro" id="IPR024654">
    <property type="entry name" value="Calcineurin-like_PHP_lpxH"/>
</dbReference>
<dbReference type="SUPFAM" id="SSF56300">
    <property type="entry name" value="Metallo-dependent phosphatases"/>
    <property type="match status" value="1"/>
</dbReference>
<dbReference type="Pfam" id="PF12850">
    <property type="entry name" value="Metallophos_2"/>
    <property type="match status" value="1"/>
</dbReference>
<accession>A0A8J6NMS8</accession>
<evidence type="ECO:0000256" key="1">
    <source>
        <dbReference type="ARBA" id="ARBA00008950"/>
    </source>
</evidence>
<proteinExistence type="inferred from homology"/>
<dbReference type="Gene3D" id="3.60.21.10">
    <property type="match status" value="1"/>
</dbReference>
<feature type="coiled-coil region" evidence="2">
    <location>
        <begin position="6"/>
        <end position="33"/>
    </location>
</feature>
<dbReference type="EMBL" id="JACNJH010000135">
    <property type="protein sequence ID" value="MBC8361515.1"/>
    <property type="molecule type" value="Genomic_DNA"/>
</dbReference>
<evidence type="ECO:0000256" key="2">
    <source>
        <dbReference type="SAM" id="Coils"/>
    </source>
</evidence>
<evidence type="ECO:0000313" key="5">
    <source>
        <dbReference type="Proteomes" id="UP000603434"/>
    </source>
</evidence>
<protein>
    <submittedName>
        <fullName evidence="4">Metallophosphoesterase family protein</fullName>
    </submittedName>
</protein>
<dbReference type="InterPro" id="IPR011152">
    <property type="entry name" value="Pesterase_MJ0912"/>
</dbReference>
<dbReference type="Proteomes" id="UP000603434">
    <property type="component" value="Unassembled WGS sequence"/>
</dbReference>
<reference evidence="4 5" key="1">
    <citation type="submission" date="2020-08" db="EMBL/GenBank/DDBJ databases">
        <title>Bridging the membrane lipid divide: bacteria of the FCB group superphylum have the potential to synthesize archaeal ether lipids.</title>
        <authorList>
            <person name="Villanueva L."/>
            <person name="Von Meijenfeldt F.A.B."/>
            <person name="Westbye A.B."/>
            <person name="Yadav S."/>
            <person name="Hopmans E.C."/>
            <person name="Dutilh B.E."/>
            <person name="Sinninghe Damste J.S."/>
        </authorList>
    </citation>
    <scope>NUCLEOTIDE SEQUENCE [LARGE SCALE GENOMIC DNA]</scope>
    <source>
        <strain evidence="4">NIOZ-UU30</strain>
    </source>
</reference>
<comment type="caution">
    <text evidence="4">The sequence shown here is derived from an EMBL/GenBank/DDBJ whole genome shotgun (WGS) entry which is preliminary data.</text>
</comment>
<gene>
    <name evidence="4" type="ORF">H8E23_08965</name>
</gene>
<dbReference type="GO" id="GO:0005737">
    <property type="term" value="C:cytoplasm"/>
    <property type="evidence" value="ECO:0007669"/>
    <property type="project" value="TreeGrafter"/>
</dbReference>
<name>A0A8J6NMS8_9BACT</name>
<dbReference type="InterPro" id="IPR050126">
    <property type="entry name" value="Ap4A_hydrolase"/>
</dbReference>
<dbReference type="PIRSF" id="PIRSF000883">
    <property type="entry name" value="Pesterase_MJ0912"/>
    <property type="match status" value="1"/>
</dbReference>
<dbReference type="GO" id="GO:0016791">
    <property type="term" value="F:phosphatase activity"/>
    <property type="evidence" value="ECO:0007669"/>
    <property type="project" value="TreeGrafter"/>
</dbReference>
<dbReference type="InterPro" id="IPR029052">
    <property type="entry name" value="Metallo-depent_PP-like"/>
</dbReference>
<feature type="domain" description="Calcineurin-like phosphoesterase" evidence="3">
    <location>
        <begin position="1"/>
        <end position="211"/>
    </location>
</feature>
<evidence type="ECO:0000259" key="3">
    <source>
        <dbReference type="Pfam" id="PF12850"/>
    </source>
</evidence>
<organism evidence="4 5">
    <name type="scientific">Candidatus Desulfatibia profunda</name>
    <dbReference type="NCBI Taxonomy" id="2841695"/>
    <lineage>
        <taxon>Bacteria</taxon>
        <taxon>Pseudomonadati</taxon>
        <taxon>Thermodesulfobacteriota</taxon>
        <taxon>Desulfobacteria</taxon>
        <taxon>Desulfobacterales</taxon>
        <taxon>Desulfobacterales incertae sedis</taxon>
        <taxon>Candidatus Desulfatibia</taxon>
    </lineage>
</organism>
<dbReference type="PANTHER" id="PTHR42850:SF2">
    <property type="entry name" value="BLL5683 PROTEIN"/>
    <property type="match status" value="1"/>
</dbReference>
<comment type="similarity">
    <text evidence="1">Belongs to the metallophosphoesterase superfamily. YfcE family.</text>
</comment>
<dbReference type="AlphaFoldDB" id="A0A8J6NMS8"/>
<sequence length="248" mass="27799">MQVAVLSDIHANIEAFQAVLRDLEHQADRVLNLGDLVGYNASPNECVELAMKIGMDSIQGNHDQAICNPNLAEKFNIYAHKAILWTKKVLTDENTQFLCSLSESFNTTCGMAFHGSPESTLNYIGLHSQAKAVLKKMKKGCWGETNVCFFGHTHKRKIWRMDIRGKVAPVEIPTDGIVRLDREEFYLLNPGSVGQPRNGDPRSSYLIFDTVNHTVNFRRVGYDLGAAMRKIIAADLPDFFANRLIHGH</sequence>